<dbReference type="OrthoDB" id="514276at2759"/>
<evidence type="ECO:0008006" key="3">
    <source>
        <dbReference type="Google" id="ProtNLM"/>
    </source>
</evidence>
<dbReference type="GeneID" id="24562862"/>
<evidence type="ECO:0000313" key="2">
    <source>
        <dbReference type="Proteomes" id="UP000033188"/>
    </source>
</evidence>
<gene>
    <name evidence="1" type="ORF">BBBOND_0106300</name>
</gene>
<dbReference type="AlphaFoldDB" id="A0A061D0K2"/>
<dbReference type="Proteomes" id="UP000033188">
    <property type="component" value="Chromosome 1"/>
</dbReference>
<protein>
    <recommendedName>
        <fullName evidence="3">C3H1-type domain-containing protein</fullName>
    </recommendedName>
</protein>
<dbReference type="KEGG" id="bbig:BBBOND_0106300"/>
<dbReference type="EMBL" id="LK391707">
    <property type="protein sequence ID" value="CDR94321.1"/>
    <property type="molecule type" value="Genomic_DNA"/>
</dbReference>
<evidence type="ECO:0000313" key="1">
    <source>
        <dbReference type="EMBL" id="CDR94321.1"/>
    </source>
</evidence>
<dbReference type="VEuPathDB" id="PiroplasmaDB:BBBOND_0106300"/>
<sequence length="248" mass="28057">MASNILVTKSFDPARSHPFLSNKFKRRDPNVHFYLPIECPLLKNCTEGSCPLAHTKLEVIFHPIVYKTRKCKMISMGACSFPQKCTFYNNDSEKMAAQLLWIAWERTWDLWRVNIEAVLSSHNKLNSNIAKNLSIIKNYRGNVKQFLKTINGTNNGRHLLDGRLDSILRSQFSMPAPNAGTDEPRSYSLPLATSNNLSFKFNGVGECLKFSDLLDLSPSSIRNFDASDSDSYASLIMNSLRNVSQKTI</sequence>
<organism evidence="1 2">
    <name type="scientific">Babesia bigemina</name>
    <dbReference type="NCBI Taxonomy" id="5866"/>
    <lineage>
        <taxon>Eukaryota</taxon>
        <taxon>Sar</taxon>
        <taxon>Alveolata</taxon>
        <taxon>Apicomplexa</taxon>
        <taxon>Aconoidasida</taxon>
        <taxon>Piroplasmida</taxon>
        <taxon>Babesiidae</taxon>
        <taxon>Babesia</taxon>
    </lineage>
</organism>
<keyword evidence="2" id="KW-1185">Reference proteome</keyword>
<name>A0A061D0K2_BABBI</name>
<proteinExistence type="predicted"/>
<dbReference type="RefSeq" id="XP_012766507.1">
    <property type="nucleotide sequence ID" value="XM_012911053.1"/>
</dbReference>
<reference evidence="2" key="1">
    <citation type="journal article" date="2014" name="Nucleic Acids Res.">
        <title>The evolutionary dynamics of variant antigen genes in Babesia reveal a history of genomic innovation underlying host-parasite interaction.</title>
        <authorList>
            <person name="Jackson A.P."/>
            <person name="Otto T.D."/>
            <person name="Darby A."/>
            <person name="Ramaprasad A."/>
            <person name="Xia D."/>
            <person name="Echaide I.E."/>
            <person name="Farber M."/>
            <person name="Gahlot S."/>
            <person name="Gamble J."/>
            <person name="Gupta D."/>
            <person name="Gupta Y."/>
            <person name="Jackson L."/>
            <person name="Malandrin L."/>
            <person name="Malas T.B."/>
            <person name="Moussa E."/>
            <person name="Nair M."/>
            <person name="Reid A.J."/>
            <person name="Sanders M."/>
            <person name="Sharma J."/>
            <person name="Tracey A."/>
            <person name="Quail M.A."/>
            <person name="Weir W."/>
            <person name="Wastling J.M."/>
            <person name="Hall N."/>
            <person name="Willadsen P."/>
            <person name="Lingelbach K."/>
            <person name="Shiels B."/>
            <person name="Tait A."/>
            <person name="Berriman M."/>
            <person name="Allred D.R."/>
            <person name="Pain A."/>
        </authorList>
    </citation>
    <scope>NUCLEOTIDE SEQUENCE [LARGE SCALE GENOMIC DNA]</scope>
    <source>
        <strain evidence="2">Bond</strain>
    </source>
</reference>
<accession>A0A061D0K2</accession>